<dbReference type="AlphaFoldDB" id="A0A3N4K7G0"/>
<feature type="signal peptide" evidence="1">
    <location>
        <begin position="1"/>
        <end position="21"/>
    </location>
</feature>
<organism evidence="2 3">
    <name type="scientific">Morchella conica CCBAS932</name>
    <dbReference type="NCBI Taxonomy" id="1392247"/>
    <lineage>
        <taxon>Eukaryota</taxon>
        <taxon>Fungi</taxon>
        <taxon>Dikarya</taxon>
        <taxon>Ascomycota</taxon>
        <taxon>Pezizomycotina</taxon>
        <taxon>Pezizomycetes</taxon>
        <taxon>Pezizales</taxon>
        <taxon>Morchellaceae</taxon>
        <taxon>Morchella</taxon>
    </lineage>
</organism>
<keyword evidence="3" id="KW-1185">Reference proteome</keyword>
<sequence>MRLLSFLPVALFVIIAHLTTAKPAPNPFAEPLSIDELIPLEKRQSVKCPAENDCTCLTGTKPGIYCWGCKRGDGTHYVTGVGHGSGDYKDWVFQCGSRFDNCCSYGRATDCLDGATGRCGD</sequence>
<protein>
    <submittedName>
        <fullName evidence="2">Uncharacterized protein</fullName>
    </submittedName>
</protein>
<accession>A0A3N4K7G0</accession>
<name>A0A3N4K7G0_9PEZI</name>
<dbReference type="InParanoid" id="A0A3N4K7G0"/>
<gene>
    <name evidence="2" type="ORF">P167DRAFT_610064</name>
</gene>
<dbReference type="OrthoDB" id="10319024at2759"/>
<proteinExistence type="predicted"/>
<dbReference type="EMBL" id="ML119327">
    <property type="protein sequence ID" value="RPB06477.1"/>
    <property type="molecule type" value="Genomic_DNA"/>
</dbReference>
<keyword evidence="1" id="KW-0732">Signal</keyword>
<evidence type="ECO:0000256" key="1">
    <source>
        <dbReference type="SAM" id="SignalP"/>
    </source>
</evidence>
<evidence type="ECO:0000313" key="2">
    <source>
        <dbReference type="EMBL" id="RPB06477.1"/>
    </source>
</evidence>
<reference evidence="2 3" key="1">
    <citation type="journal article" date="2018" name="Nat. Ecol. Evol.">
        <title>Pezizomycetes genomes reveal the molecular basis of ectomycorrhizal truffle lifestyle.</title>
        <authorList>
            <person name="Murat C."/>
            <person name="Payen T."/>
            <person name="Noel B."/>
            <person name="Kuo A."/>
            <person name="Morin E."/>
            <person name="Chen J."/>
            <person name="Kohler A."/>
            <person name="Krizsan K."/>
            <person name="Balestrini R."/>
            <person name="Da Silva C."/>
            <person name="Montanini B."/>
            <person name="Hainaut M."/>
            <person name="Levati E."/>
            <person name="Barry K.W."/>
            <person name="Belfiori B."/>
            <person name="Cichocki N."/>
            <person name="Clum A."/>
            <person name="Dockter R.B."/>
            <person name="Fauchery L."/>
            <person name="Guy J."/>
            <person name="Iotti M."/>
            <person name="Le Tacon F."/>
            <person name="Lindquist E.A."/>
            <person name="Lipzen A."/>
            <person name="Malagnac F."/>
            <person name="Mello A."/>
            <person name="Molinier V."/>
            <person name="Miyauchi S."/>
            <person name="Poulain J."/>
            <person name="Riccioni C."/>
            <person name="Rubini A."/>
            <person name="Sitrit Y."/>
            <person name="Splivallo R."/>
            <person name="Traeger S."/>
            <person name="Wang M."/>
            <person name="Zifcakova L."/>
            <person name="Wipf D."/>
            <person name="Zambonelli A."/>
            <person name="Paolocci F."/>
            <person name="Nowrousian M."/>
            <person name="Ottonello S."/>
            <person name="Baldrian P."/>
            <person name="Spatafora J.W."/>
            <person name="Henrissat B."/>
            <person name="Nagy L.G."/>
            <person name="Aury J.M."/>
            <person name="Wincker P."/>
            <person name="Grigoriev I.V."/>
            <person name="Bonfante P."/>
            <person name="Martin F.M."/>
        </authorList>
    </citation>
    <scope>NUCLEOTIDE SEQUENCE [LARGE SCALE GENOMIC DNA]</scope>
    <source>
        <strain evidence="2 3">CCBAS932</strain>
    </source>
</reference>
<feature type="chain" id="PRO_5018281413" evidence="1">
    <location>
        <begin position="22"/>
        <end position="121"/>
    </location>
</feature>
<evidence type="ECO:0000313" key="3">
    <source>
        <dbReference type="Proteomes" id="UP000277580"/>
    </source>
</evidence>
<dbReference type="Proteomes" id="UP000277580">
    <property type="component" value="Unassembled WGS sequence"/>
</dbReference>